<accession>A0AAN7ZV76</accession>
<dbReference type="AlphaFoldDB" id="A0AAN7ZV76"/>
<comment type="caution">
    <text evidence="1">The sequence shown here is derived from an EMBL/GenBank/DDBJ whole genome shotgun (WGS) entry which is preliminary data.</text>
</comment>
<proteinExistence type="predicted"/>
<evidence type="ECO:0000313" key="1">
    <source>
        <dbReference type="EMBL" id="KAK5704083.1"/>
    </source>
</evidence>
<gene>
    <name evidence="1" type="ORF">LTR97_003096</name>
</gene>
<organism evidence="1 2">
    <name type="scientific">Elasticomyces elasticus</name>
    <dbReference type="NCBI Taxonomy" id="574655"/>
    <lineage>
        <taxon>Eukaryota</taxon>
        <taxon>Fungi</taxon>
        <taxon>Dikarya</taxon>
        <taxon>Ascomycota</taxon>
        <taxon>Pezizomycotina</taxon>
        <taxon>Dothideomycetes</taxon>
        <taxon>Dothideomycetidae</taxon>
        <taxon>Mycosphaerellales</taxon>
        <taxon>Teratosphaeriaceae</taxon>
        <taxon>Elasticomyces</taxon>
    </lineage>
</organism>
<reference evidence="1" key="1">
    <citation type="submission" date="2023-08" db="EMBL/GenBank/DDBJ databases">
        <title>Black Yeasts Isolated from many extreme environments.</title>
        <authorList>
            <person name="Coleine C."/>
            <person name="Stajich J.E."/>
            <person name="Selbmann L."/>
        </authorList>
    </citation>
    <scope>NUCLEOTIDE SEQUENCE</scope>
    <source>
        <strain evidence="1">CCFEE 5810</strain>
    </source>
</reference>
<protein>
    <submittedName>
        <fullName evidence="1">Uncharacterized protein</fullName>
    </submittedName>
</protein>
<dbReference type="Proteomes" id="UP001310594">
    <property type="component" value="Unassembled WGS sequence"/>
</dbReference>
<sequence length="79" mass="8555">MMQPNLRDFLKAEQRAHLSGSLASLLSGTVVDSKGEPLAELSILRKDNACTTLAWTLAGDDDVLIDRADAFTNDTQHLA</sequence>
<dbReference type="EMBL" id="JAVRQU010000004">
    <property type="protein sequence ID" value="KAK5704083.1"/>
    <property type="molecule type" value="Genomic_DNA"/>
</dbReference>
<evidence type="ECO:0000313" key="2">
    <source>
        <dbReference type="Proteomes" id="UP001310594"/>
    </source>
</evidence>
<name>A0AAN7ZV76_9PEZI</name>